<dbReference type="InterPro" id="IPR013154">
    <property type="entry name" value="ADH-like_N"/>
</dbReference>
<dbReference type="InterPro" id="IPR036291">
    <property type="entry name" value="NAD(P)-bd_dom_sf"/>
</dbReference>
<evidence type="ECO:0000313" key="3">
    <source>
        <dbReference type="Proteomes" id="UP000612899"/>
    </source>
</evidence>
<proteinExistence type="predicted"/>
<evidence type="ECO:0000313" key="2">
    <source>
        <dbReference type="EMBL" id="GIH02037.1"/>
    </source>
</evidence>
<reference evidence="2" key="1">
    <citation type="submission" date="2021-01" db="EMBL/GenBank/DDBJ databases">
        <title>Whole genome shotgun sequence of Rhizocola hellebori NBRC 109834.</title>
        <authorList>
            <person name="Komaki H."/>
            <person name="Tamura T."/>
        </authorList>
    </citation>
    <scope>NUCLEOTIDE SEQUENCE</scope>
    <source>
        <strain evidence="2">NBRC 109834</strain>
    </source>
</reference>
<dbReference type="EMBL" id="BONY01000001">
    <property type="protein sequence ID" value="GIH02037.1"/>
    <property type="molecule type" value="Genomic_DNA"/>
</dbReference>
<protein>
    <submittedName>
        <fullName evidence="2">NADPH:quinone reductase</fullName>
    </submittedName>
</protein>
<dbReference type="AlphaFoldDB" id="A0A8J3VCY7"/>
<dbReference type="RefSeq" id="WP_203905988.1">
    <property type="nucleotide sequence ID" value="NZ_BONY01000001.1"/>
</dbReference>
<dbReference type="GO" id="GO:0008270">
    <property type="term" value="F:zinc ion binding"/>
    <property type="evidence" value="ECO:0007669"/>
    <property type="project" value="InterPro"/>
</dbReference>
<feature type="domain" description="Enoyl reductase (ER)" evidence="1">
    <location>
        <begin position="10"/>
        <end position="321"/>
    </location>
</feature>
<evidence type="ECO:0000259" key="1">
    <source>
        <dbReference type="SMART" id="SM00829"/>
    </source>
</evidence>
<keyword evidence="3" id="KW-1185">Reference proteome</keyword>
<dbReference type="CDD" id="cd08267">
    <property type="entry name" value="MDR1"/>
    <property type="match status" value="1"/>
</dbReference>
<dbReference type="Pfam" id="PF13602">
    <property type="entry name" value="ADH_zinc_N_2"/>
    <property type="match status" value="1"/>
</dbReference>
<dbReference type="SUPFAM" id="SSF51735">
    <property type="entry name" value="NAD(P)-binding Rossmann-fold domains"/>
    <property type="match status" value="1"/>
</dbReference>
<dbReference type="InterPro" id="IPR011032">
    <property type="entry name" value="GroES-like_sf"/>
</dbReference>
<organism evidence="2 3">
    <name type="scientific">Rhizocola hellebori</name>
    <dbReference type="NCBI Taxonomy" id="1392758"/>
    <lineage>
        <taxon>Bacteria</taxon>
        <taxon>Bacillati</taxon>
        <taxon>Actinomycetota</taxon>
        <taxon>Actinomycetes</taxon>
        <taxon>Micromonosporales</taxon>
        <taxon>Micromonosporaceae</taxon>
        <taxon>Rhizocola</taxon>
    </lineage>
</organism>
<dbReference type="PANTHER" id="PTHR11695:SF648">
    <property type="entry name" value="ZINC-BINDING OXIDOREDUCTASE"/>
    <property type="match status" value="1"/>
</dbReference>
<name>A0A8J3VCY7_9ACTN</name>
<comment type="caution">
    <text evidence="2">The sequence shown here is derived from an EMBL/GenBank/DDBJ whole genome shotgun (WGS) entry which is preliminary data.</text>
</comment>
<gene>
    <name evidence="2" type="ORF">Rhe02_01040</name>
</gene>
<dbReference type="SMART" id="SM00829">
    <property type="entry name" value="PKS_ER"/>
    <property type="match status" value="1"/>
</dbReference>
<dbReference type="PANTHER" id="PTHR11695">
    <property type="entry name" value="ALCOHOL DEHYDROGENASE RELATED"/>
    <property type="match status" value="1"/>
</dbReference>
<dbReference type="InterPro" id="IPR050700">
    <property type="entry name" value="YIM1/Zinc_Alcohol_DH_Fams"/>
</dbReference>
<dbReference type="InterPro" id="IPR020843">
    <property type="entry name" value="ER"/>
</dbReference>
<dbReference type="SUPFAM" id="SSF50129">
    <property type="entry name" value="GroES-like"/>
    <property type="match status" value="1"/>
</dbReference>
<dbReference type="Proteomes" id="UP000612899">
    <property type="component" value="Unassembled WGS sequence"/>
</dbReference>
<dbReference type="Gene3D" id="3.90.180.10">
    <property type="entry name" value="Medium-chain alcohol dehydrogenases, catalytic domain"/>
    <property type="match status" value="1"/>
</dbReference>
<dbReference type="Gene3D" id="3.40.50.720">
    <property type="entry name" value="NAD(P)-binding Rossmann-like Domain"/>
    <property type="match status" value="1"/>
</dbReference>
<dbReference type="GO" id="GO:0016491">
    <property type="term" value="F:oxidoreductase activity"/>
    <property type="evidence" value="ECO:0007669"/>
    <property type="project" value="InterPro"/>
</dbReference>
<dbReference type="PROSITE" id="PS01162">
    <property type="entry name" value="QOR_ZETA_CRYSTAL"/>
    <property type="match status" value="1"/>
</dbReference>
<accession>A0A8J3VCY7</accession>
<dbReference type="Pfam" id="PF08240">
    <property type="entry name" value="ADH_N"/>
    <property type="match status" value="1"/>
</dbReference>
<dbReference type="InterPro" id="IPR002364">
    <property type="entry name" value="Quin_OxRdtase/zeta-crystal_CS"/>
</dbReference>
<sequence length="324" mass="35083">MKAFVYREYGTSEVLQLEDVAVPEPGDEQVLVRVIAASVNPYDWHHLTGKPYLVRLMAGFRRPKEPTMLGADMAGRVESVGSAVTRWRPGDEVFGMRSGAFGEYVVCGQDRLARKPANVTFEQAAAVPMAGLTALQSLRDKGKVKAGQQVLIIGASGGVGTLAVQLAKAFGAHVTAVCSTRNVETVRGLGADRVIDYTGEDFVHSGHRYDLILDGPGNRSIRDRRRVLARNGILVMYSGPKKNRWVGPLLSTLRVSLASSFGTQKMTGMMTSNSKADLDLLGQLMAQGKVTPWIERTHPLVELPRAIDYVGTGHARGKVVITIG</sequence>